<feature type="transmembrane region" description="Helical" evidence="9">
    <location>
        <begin position="159"/>
        <end position="180"/>
    </location>
</feature>
<evidence type="ECO:0000256" key="9">
    <source>
        <dbReference type="SAM" id="Phobius"/>
    </source>
</evidence>
<feature type="domain" description="SLC41A/MgtE integral membrane" evidence="10">
    <location>
        <begin position="134"/>
        <end position="273"/>
    </location>
</feature>
<evidence type="ECO:0000256" key="2">
    <source>
        <dbReference type="ARBA" id="ARBA00009749"/>
    </source>
</evidence>
<gene>
    <name evidence="11" type="ORF">g.8447</name>
</gene>
<evidence type="ECO:0000256" key="5">
    <source>
        <dbReference type="ARBA" id="ARBA00022842"/>
    </source>
</evidence>
<dbReference type="SUPFAM" id="SSF161093">
    <property type="entry name" value="MgtE membrane domain-like"/>
    <property type="match status" value="2"/>
</dbReference>
<feature type="transmembrane region" description="Helical" evidence="9">
    <location>
        <begin position="216"/>
        <end position="238"/>
    </location>
</feature>
<dbReference type="Gene3D" id="1.10.357.20">
    <property type="entry name" value="SLC41 divalent cation transporters, integral membrane domain"/>
    <property type="match status" value="2"/>
</dbReference>
<evidence type="ECO:0000256" key="3">
    <source>
        <dbReference type="ARBA" id="ARBA00022448"/>
    </source>
</evidence>
<feature type="transmembrane region" description="Helical" evidence="9">
    <location>
        <begin position="67"/>
        <end position="89"/>
    </location>
</feature>
<keyword evidence="7" id="KW-0406">Ion transport</keyword>
<evidence type="ECO:0000259" key="10">
    <source>
        <dbReference type="Pfam" id="PF01769"/>
    </source>
</evidence>
<dbReference type="InterPro" id="IPR036739">
    <property type="entry name" value="SLC41_membr_dom_sf"/>
</dbReference>
<organism evidence="11">
    <name type="scientific">Clastoptera arizonana</name>
    <name type="common">Arizona spittle bug</name>
    <dbReference type="NCBI Taxonomy" id="38151"/>
    <lineage>
        <taxon>Eukaryota</taxon>
        <taxon>Metazoa</taxon>
        <taxon>Ecdysozoa</taxon>
        <taxon>Arthropoda</taxon>
        <taxon>Hexapoda</taxon>
        <taxon>Insecta</taxon>
        <taxon>Pterygota</taxon>
        <taxon>Neoptera</taxon>
        <taxon>Paraneoptera</taxon>
        <taxon>Hemiptera</taxon>
        <taxon>Auchenorrhyncha</taxon>
        <taxon>Cercopoidea</taxon>
        <taxon>Clastopteridae</taxon>
        <taxon>Clastoptera</taxon>
    </lineage>
</organism>
<keyword evidence="5" id="KW-0460">Magnesium</keyword>
<evidence type="ECO:0000313" key="11">
    <source>
        <dbReference type="EMBL" id="JAS27519.1"/>
    </source>
</evidence>
<feature type="transmembrane region" description="Helical" evidence="9">
    <location>
        <begin position="101"/>
        <end position="120"/>
    </location>
</feature>
<evidence type="ECO:0000256" key="1">
    <source>
        <dbReference type="ARBA" id="ARBA00004141"/>
    </source>
</evidence>
<keyword evidence="3" id="KW-0813">Transport</keyword>
<keyword evidence="4 9" id="KW-0812">Transmembrane</keyword>
<comment type="subcellular location">
    <subcellularLocation>
        <location evidence="1">Membrane</location>
        <topology evidence="1">Multi-pass membrane protein</topology>
    </subcellularLocation>
</comment>
<comment type="similarity">
    <text evidence="2">Belongs to the SLC41A transporter family.</text>
</comment>
<feature type="transmembrane region" description="Helical" evidence="9">
    <location>
        <begin position="38"/>
        <end position="61"/>
    </location>
</feature>
<dbReference type="InterPro" id="IPR006667">
    <property type="entry name" value="SLC41_membr_dom"/>
</dbReference>
<evidence type="ECO:0000256" key="8">
    <source>
        <dbReference type="ARBA" id="ARBA00023136"/>
    </source>
</evidence>
<keyword evidence="6 9" id="KW-1133">Transmembrane helix</keyword>
<dbReference type="AlphaFoldDB" id="A0A1B6DPD5"/>
<feature type="transmembrane region" description="Helical" evidence="9">
    <location>
        <begin position="6"/>
        <end position="26"/>
    </location>
</feature>
<dbReference type="Pfam" id="PF01769">
    <property type="entry name" value="MgtE"/>
    <property type="match status" value="1"/>
</dbReference>
<keyword evidence="8 9" id="KW-0472">Membrane</keyword>
<dbReference type="GO" id="GO:0005886">
    <property type="term" value="C:plasma membrane"/>
    <property type="evidence" value="ECO:0007669"/>
    <property type="project" value="TreeGrafter"/>
</dbReference>
<dbReference type="GO" id="GO:0008324">
    <property type="term" value="F:monoatomic cation transmembrane transporter activity"/>
    <property type="evidence" value="ECO:0007669"/>
    <property type="project" value="InterPro"/>
</dbReference>
<evidence type="ECO:0000256" key="6">
    <source>
        <dbReference type="ARBA" id="ARBA00022989"/>
    </source>
</evidence>
<proteinExistence type="inferred from homology"/>
<feature type="transmembrane region" description="Helical" evidence="9">
    <location>
        <begin position="192"/>
        <end position="210"/>
    </location>
</feature>
<evidence type="ECO:0000256" key="7">
    <source>
        <dbReference type="ARBA" id="ARBA00023065"/>
    </source>
</evidence>
<evidence type="ECO:0000256" key="4">
    <source>
        <dbReference type="ARBA" id="ARBA00022692"/>
    </source>
</evidence>
<dbReference type="InterPro" id="IPR045349">
    <property type="entry name" value="SLC41A1-3"/>
</dbReference>
<feature type="transmembrane region" description="Helical" evidence="9">
    <location>
        <begin position="258"/>
        <end position="279"/>
    </location>
</feature>
<dbReference type="EMBL" id="GEDC01009779">
    <property type="protein sequence ID" value="JAS27519.1"/>
    <property type="molecule type" value="Transcribed_RNA"/>
</dbReference>
<accession>A0A1B6DPD5</accession>
<dbReference type="PANTHER" id="PTHR16228:SF7">
    <property type="entry name" value="SLC41A_MGTE INTEGRAL MEMBRANE DOMAIN-CONTAINING PROTEIN"/>
    <property type="match status" value="1"/>
</dbReference>
<dbReference type="PANTHER" id="PTHR16228">
    <property type="entry name" value="DIVALENT CATION TRANSPORTER SOLUTE CARRIER FAMILY 41"/>
    <property type="match status" value="1"/>
</dbReference>
<sequence length="288" mass="31632">MCASSLVTASFASLILGLITSFVIVISRMTNINPDNVATPIAGSLGDITSICLLSLSSQYLYDLENVTFVCIGIIAVFCLVLPIMICLARSNKYTSDVLSNGWTPIIMAMIISSVGGMILDHMVTSYKGIAIFQPLINGVGGNLVSIQASRMSTVLHQIAQLGVLPLGTEIFISPIKMFLSKEQFALTARSLMMLVVPGHVVFLFCIYIFNEMQTISVIFLVLYLFAAIFQVAILLYLSYILTNWFWKLKSDPDNNTIPYLTALGDVLGIALLGLTFYINEMLELYVY</sequence>
<protein>
    <recommendedName>
        <fullName evidence="10">SLC41A/MgtE integral membrane domain-containing protein</fullName>
    </recommendedName>
</protein>
<reference evidence="11" key="1">
    <citation type="submission" date="2015-12" db="EMBL/GenBank/DDBJ databases">
        <title>De novo transcriptome assembly of four potential Pierce s Disease insect vectors from Arizona vineyards.</title>
        <authorList>
            <person name="Tassone E.E."/>
        </authorList>
    </citation>
    <scope>NUCLEOTIDE SEQUENCE</scope>
</reference>
<name>A0A1B6DPD5_9HEMI</name>